<feature type="signal peptide" evidence="1">
    <location>
        <begin position="1"/>
        <end position="27"/>
    </location>
</feature>
<dbReference type="Proteomes" id="UP001152484">
    <property type="component" value="Unassembled WGS sequence"/>
</dbReference>
<dbReference type="PANTHER" id="PTHR31676:SF151">
    <property type="entry name" value="DUF538 FAMILY PROTEIN"/>
    <property type="match status" value="1"/>
</dbReference>
<dbReference type="PANTHER" id="PTHR31676">
    <property type="entry name" value="T31J12.3 PROTEIN-RELATED"/>
    <property type="match status" value="1"/>
</dbReference>
<accession>A0A9P1E714</accession>
<keyword evidence="3" id="KW-1185">Reference proteome</keyword>
<keyword evidence="1" id="KW-0732">Signal</keyword>
<dbReference type="Gene3D" id="2.30.240.10">
    <property type="entry name" value="At5g01610-like"/>
    <property type="match status" value="1"/>
</dbReference>
<sequence>MASAQARVVVLSLLLFLLFAIPGGCLSASVHDLLRSYGLPGGLLPKQVSNYSLSDTGLLEVFLEGPCLTKFDTMARYDSVVRANLTHGGLAGVQGFSQEELFVWLPVKGVVVHDPASGLIFLDIGLAHKHLSLSLFEDPPDCDAQSHDNLTNKEIRRSVKLISGLPEKESEKLFENQRE</sequence>
<reference evidence="2" key="1">
    <citation type="submission" date="2022-07" db="EMBL/GenBank/DDBJ databases">
        <authorList>
            <person name="Macas J."/>
            <person name="Novak P."/>
            <person name="Neumann P."/>
        </authorList>
    </citation>
    <scope>NUCLEOTIDE SEQUENCE</scope>
</reference>
<dbReference type="AlphaFoldDB" id="A0A9P1E714"/>
<dbReference type="InterPro" id="IPR007493">
    <property type="entry name" value="DUF538"/>
</dbReference>
<evidence type="ECO:0000313" key="3">
    <source>
        <dbReference type="Proteomes" id="UP001152484"/>
    </source>
</evidence>
<dbReference type="OrthoDB" id="766568at2759"/>
<evidence type="ECO:0000256" key="1">
    <source>
        <dbReference type="SAM" id="SignalP"/>
    </source>
</evidence>
<dbReference type="EMBL" id="CAMAPE010000017">
    <property type="protein sequence ID" value="CAH9083526.1"/>
    <property type="molecule type" value="Genomic_DNA"/>
</dbReference>
<evidence type="ECO:0000313" key="2">
    <source>
        <dbReference type="EMBL" id="CAH9083526.1"/>
    </source>
</evidence>
<dbReference type="InterPro" id="IPR036758">
    <property type="entry name" value="At5g01610-like"/>
</dbReference>
<proteinExistence type="predicted"/>
<dbReference type="SUPFAM" id="SSF141562">
    <property type="entry name" value="At5g01610-like"/>
    <property type="match status" value="1"/>
</dbReference>
<protein>
    <submittedName>
        <fullName evidence="2">Uncharacterized protein</fullName>
    </submittedName>
</protein>
<organism evidence="2 3">
    <name type="scientific">Cuscuta europaea</name>
    <name type="common">European dodder</name>
    <dbReference type="NCBI Taxonomy" id="41803"/>
    <lineage>
        <taxon>Eukaryota</taxon>
        <taxon>Viridiplantae</taxon>
        <taxon>Streptophyta</taxon>
        <taxon>Embryophyta</taxon>
        <taxon>Tracheophyta</taxon>
        <taxon>Spermatophyta</taxon>
        <taxon>Magnoliopsida</taxon>
        <taxon>eudicotyledons</taxon>
        <taxon>Gunneridae</taxon>
        <taxon>Pentapetalae</taxon>
        <taxon>asterids</taxon>
        <taxon>lamiids</taxon>
        <taxon>Solanales</taxon>
        <taxon>Convolvulaceae</taxon>
        <taxon>Cuscuteae</taxon>
        <taxon>Cuscuta</taxon>
        <taxon>Cuscuta subgen. Cuscuta</taxon>
    </lineage>
</organism>
<feature type="chain" id="PRO_5040151794" evidence="1">
    <location>
        <begin position="28"/>
        <end position="179"/>
    </location>
</feature>
<comment type="caution">
    <text evidence="2">The sequence shown here is derived from an EMBL/GenBank/DDBJ whole genome shotgun (WGS) entry which is preliminary data.</text>
</comment>
<name>A0A9P1E714_CUSEU</name>
<gene>
    <name evidence="2" type="ORF">CEURO_LOCUS8631</name>
</gene>
<dbReference type="Pfam" id="PF04398">
    <property type="entry name" value="DUF538"/>
    <property type="match status" value="1"/>
</dbReference>